<evidence type="ECO:0000313" key="1">
    <source>
        <dbReference type="EMBL" id="VVM06470.1"/>
    </source>
</evidence>
<organism evidence="1 2">
    <name type="scientific">Methylacidimicrobium tartarophylax</name>
    <dbReference type="NCBI Taxonomy" id="1041768"/>
    <lineage>
        <taxon>Bacteria</taxon>
        <taxon>Pseudomonadati</taxon>
        <taxon>Verrucomicrobiota</taxon>
        <taxon>Methylacidimicrobium</taxon>
    </lineage>
</organism>
<protein>
    <submittedName>
        <fullName evidence="1">Uncharacterized protein</fullName>
    </submittedName>
</protein>
<sequence length="150" mass="16480">MTCTGGGVSPEARLIEERLAESRSNLQDSVSLGRRDVEERLYTIAVECRKPNWDGSGAEPISDATHSLAHSFLAALPLGSSMPTVGAEPDGQITFEWHRSAHRTLSVSIDPERRVHYSALLGASRMHGEEPFFGEIPEPIVNIIGRLDRF</sequence>
<dbReference type="AlphaFoldDB" id="A0A5E6MC31"/>
<dbReference type="EMBL" id="CABFVA020000066">
    <property type="protein sequence ID" value="VVM06470.1"/>
    <property type="molecule type" value="Genomic_DNA"/>
</dbReference>
<reference evidence="1 2" key="1">
    <citation type="submission" date="2019-09" db="EMBL/GenBank/DDBJ databases">
        <authorList>
            <person name="Cremers G."/>
        </authorList>
    </citation>
    <scope>NUCLEOTIDE SEQUENCE [LARGE SCALE GENOMIC DNA]</scope>
    <source>
        <strain evidence="1">4A</strain>
    </source>
</reference>
<name>A0A5E6MC31_9BACT</name>
<dbReference type="OrthoDB" id="193661at2"/>
<accession>A0A5E6MC31</accession>
<dbReference type="RefSeq" id="WP_142660073.1">
    <property type="nucleotide sequence ID" value="NZ_CABFVA020000066.1"/>
</dbReference>
<gene>
    <name evidence="1" type="ORF">MAMT_01211</name>
</gene>
<proteinExistence type="predicted"/>
<evidence type="ECO:0000313" key="2">
    <source>
        <dbReference type="Proteomes" id="UP000334923"/>
    </source>
</evidence>
<keyword evidence="2" id="KW-1185">Reference proteome</keyword>
<dbReference type="Proteomes" id="UP000334923">
    <property type="component" value="Unassembled WGS sequence"/>
</dbReference>